<sequence length="288" mass="31434">MCRLFGLSAAPERVHATFWLLEAPDSLAEQSRREPDGTGLGVFDEHGAPVVRKQPIAAYRDAAFGREAQEFVSQTFLAHIRYASTGGLSAVNTHPFTQHGRLFAHNGVLGDLERLDAELGEYRALVAGDTDSERLFALITMQIEAHGGDVGAGIAAATRWVAATLPVFAINLVLITATELWALRYPDTHDLFVLRRSAGGRHGRHLEHSGSAGRMRARSGPLARYPAVVVASERMDEDPGWENLPVGELLRVGADQAVTRHRILDRPPRHRLTLRDLDPHAAASQSPS</sequence>
<dbReference type="AlphaFoldDB" id="A0A0H5NFW5"/>
<feature type="domain" description="Glutamine amidotransferase type-2" evidence="2">
    <location>
        <begin position="2"/>
        <end position="288"/>
    </location>
</feature>
<organism evidence="3 4">
    <name type="scientific">Nocardia farcinica</name>
    <dbReference type="NCBI Taxonomy" id="37329"/>
    <lineage>
        <taxon>Bacteria</taxon>
        <taxon>Bacillati</taxon>
        <taxon>Actinomycetota</taxon>
        <taxon>Actinomycetes</taxon>
        <taxon>Mycobacteriales</taxon>
        <taxon>Nocardiaceae</taxon>
        <taxon>Nocardia</taxon>
    </lineage>
</organism>
<keyword evidence="3" id="KW-0032">Aminotransferase</keyword>
<keyword evidence="3" id="KW-0808">Transferase</keyword>
<dbReference type="PANTHER" id="PTHR42824">
    <property type="entry name" value="GLUTAMINE AMIDOTRANSFERASE"/>
    <property type="match status" value="1"/>
</dbReference>
<proteinExistence type="predicted"/>
<keyword evidence="1" id="KW-0315">Glutamine amidotransferase</keyword>
<dbReference type="GO" id="GO:0008483">
    <property type="term" value="F:transaminase activity"/>
    <property type="evidence" value="ECO:0007669"/>
    <property type="project" value="UniProtKB-KW"/>
</dbReference>
<dbReference type="InterPro" id="IPR029055">
    <property type="entry name" value="Ntn_hydrolases_N"/>
</dbReference>
<dbReference type="Gene3D" id="3.60.20.10">
    <property type="entry name" value="Glutamine Phosphoribosylpyrophosphate, subunit 1, domain 1"/>
    <property type="match status" value="1"/>
</dbReference>
<dbReference type="EMBL" id="LN868938">
    <property type="protein sequence ID" value="CRY74815.1"/>
    <property type="molecule type" value="Genomic_DNA"/>
</dbReference>
<dbReference type="Pfam" id="PF13230">
    <property type="entry name" value="GATase_4"/>
    <property type="match status" value="1"/>
</dbReference>
<dbReference type="PANTHER" id="PTHR42824:SF1">
    <property type="entry name" value="GLUTAMINE AMIDOTRANSFERASE YAFJ-RELATED"/>
    <property type="match status" value="1"/>
</dbReference>
<dbReference type="InterPro" id="IPR026869">
    <property type="entry name" value="EgtC-like"/>
</dbReference>
<evidence type="ECO:0000313" key="4">
    <source>
        <dbReference type="Proteomes" id="UP000057820"/>
    </source>
</evidence>
<name>A0A0H5NFW5_NOCFR</name>
<gene>
    <name evidence="3" type="ORF">ERS450000_00976</name>
</gene>
<evidence type="ECO:0000259" key="2">
    <source>
        <dbReference type="PROSITE" id="PS51278"/>
    </source>
</evidence>
<dbReference type="CDD" id="cd01908">
    <property type="entry name" value="YafJ"/>
    <property type="match status" value="1"/>
</dbReference>
<dbReference type="PROSITE" id="PS51278">
    <property type="entry name" value="GATASE_TYPE_2"/>
    <property type="match status" value="1"/>
</dbReference>
<dbReference type="Proteomes" id="UP000057820">
    <property type="component" value="Chromosome 1"/>
</dbReference>
<evidence type="ECO:0000256" key="1">
    <source>
        <dbReference type="ARBA" id="ARBA00022962"/>
    </source>
</evidence>
<evidence type="ECO:0000313" key="3">
    <source>
        <dbReference type="EMBL" id="CRY74815.1"/>
    </source>
</evidence>
<dbReference type="InterPro" id="IPR017932">
    <property type="entry name" value="GATase_2_dom"/>
</dbReference>
<protein>
    <submittedName>
        <fullName evidence="3">Glucosamine--fructose-6-phosphate aminotransferase</fullName>
    </submittedName>
</protein>
<dbReference type="RefSeq" id="WP_060590778.1">
    <property type="nucleotide sequence ID" value="NZ_CAACYE020000001.1"/>
</dbReference>
<accession>A0A0H5NFW5</accession>
<dbReference type="SUPFAM" id="SSF56235">
    <property type="entry name" value="N-terminal nucleophile aminohydrolases (Ntn hydrolases)"/>
    <property type="match status" value="1"/>
</dbReference>
<reference evidence="4" key="1">
    <citation type="submission" date="2015-03" db="EMBL/GenBank/DDBJ databases">
        <authorList>
            <consortium name="Pathogen Informatics"/>
        </authorList>
    </citation>
    <scope>NUCLEOTIDE SEQUENCE [LARGE SCALE GENOMIC DNA]</scope>
    <source>
        <strain evidence="4">NCTC11134</strain>
    </source>
</reference>
<dbReference type="KEGG" id="nfr:ERS450000_00976"/>